<feature type="transmembrane region" description="Helical" evidence="1">
    <location>
        <begin position="115"/>
        <end position="132"/>
    </location>
</feature>
<organism evidence="2">
    <name type="scientific">viral metagenome</name>
    <dbReference type="NCBI Taxonomy" id="1070528"/>
    <lineage>
        <taxon>unclassified sequences</taxon>
        <taxon>metagenomes</taxon>
        <taxon>organismal metagenomes</taxon>
    </lineage>
</organism>
<evidence type="ECO:0000313" key="2">
    <source>
        <dbReference type="EMBL" id="QHU17477.1"/>
    </source>
</evidence>
<dbReference type="EMBL" id="MN740910">
    <property type="protein sequence ID" value="QHU17477.1"/>
    <property type="molecule type" value="Genomic_DNA"/>
</dbReference>
<proteinExistence type="predicted"/>
<protein>
    <submittedName>
        <fullName evidence="2">Uncharacterized protein</fullName>
    </submittedName>
</protein>
<reference evidence="2" key="1">
    <citation type="journal article" date="2020" name="Nature">
        <title>Giant virus diversity and host interactions through global metagenomics.</title>
        <authorList>
            <person name="Schulz F."/>
            <person name="Roux S."/>
            <person name="Paez-Espino D."/>
            <person name="Jungbluth S."/>
            <person name="Walsh D.A."/>
            <person name="Denef V.J."/>
            <person name="McMahon K.D."/>
            <person name="Konstantinidis K.T."/>
            <person name="Eloe-Fadrosh E.A."/>
            <person name="Kyrpides N.C."/>
            <person name="Woyke T."/>
        </authorList>
    </citation>
    <scope>NUCLEOTIDE SEQUENCE</scope>
    <source>
        <strain evidence="2">GVMAG-S-3300012000-57</strain>
    </source>
</reference>
<feature type="transmembrane region" description="Helical" evidence="1">
    <location>
        <begin position="37"/>
        <end position="55"/>
    </location>
</feature>
<sequence length="196" mass="21632">MTGLNFNFILYTAFRLAPFILVSFFSLSSILNQDLKGLIYLAGLLFASFLAIMIGNMDVFKKDVDTTDNDLICNVLTLTESGRLSNIPLSMVVFAYTFFYLVDIIAHYKLANQNIPTLIIFPLLIIGEFIWNRAYGCASLSAIIAAFGVGSLMGWAWSAMIRSTGVVQLQYFNGISNAAVCSRPSKQKFKCTTANA</sequence>
<name>A0A6C0KL06_9ZZZZ</name>
<feature type="transmembrane region" description="Helical" evidence="1">
    <location>
        <begin position="87"/>
        <end position="108"/>
    </location>
</feature>
<keyword evidence="1" id="KW-0812">Transmembrane</keyword>
<accession>A0A6C0KL06</accession>
<keyword evidence="1" id="KW-1133">Transmembrane helix</keyword>
<feature type="transmembrane region" description="Helical" evidence="1">
    <location>
        <begin position="6"/>
        <end position="25"/>
    </location>
</feature>
<dbReference type="AlphaFoldDB" id="A0A6C0KL06"/>
<keyword evidence="1" id="KW-0472">Membrane</keyword>
<feature type="transmembrane region" description="Helical" evidence="1">
    <location>
        <begin position="138"/>
        <end position="157"/>
    </location>
</feature>
<evidence type="ECO:0000256" key="1">
    <source>
        <dbReference type="SAM" id="Phobius"/>
    </source>
</evidence>